<keyword evidence="3" id="KW-1185">Reference proteome</keyword>
<accession>A0ABN1A6C6</accession>
<dbReference type="InterPro" id="IPR000595">
    <property type="entry name" value="cNMP-bd_dom"/>
</dbReference>
<dbReference type="InterPro" id="IPR018490">
    <property type="entry name" value="cNMP-bd_dom_sf"/>
</dbReference>
<organism evidence="2 3">
    <name type="scientific">Parasphingorhabdus litoris</name>
    <dbReference type="NCBI Taxonomy" id="394733"/>
    <lineage>
        <taxon>Bacteria</taxon>
        <taxon>Pseudomonadati</taxon>
        <taxon>Pseudomonadota</taxon>
        <taxon>Alphaproteobacteria</taxon>
        <taxon>Sphingomonadales</taxon>
        <taxon>Sphingomonadaceae</taxon>
        <taxon>Parasphingorhabdus</taxon>
    </lineage>
</organism>
<name>A0ABN1A6C6_9SPHN</name>
<evidence type="ECO:0000259" key="1">
    <source>
        <dbReference type="PROSITE" id="PS50042"/>
    </source>
</evidence>
<dbReference type="EMBL" id="BAAAEM010000002">
    <property type="protein sequence ID" value="GAA0468639.1"/>
    <property type="molecule type" value="Genomic_DNA"/>
</dbReference>
<dbReference type="CDD" id="cd00038">
    <property type="entry name" value="CAP_ED"/>
    <property type="match status" value="1"/>
</dbReference>
<protein>
    <submittedName>
        <fullName evidence="2">Crp/Fnr family transcriptional regulator</fullName>
    </submittedName>
</protein>
<gene>
    <name evidence="2" type="ORF">GCM10009096_06940</name>
</gene>
<proteinExistence type="predicted"/>
<evidence type="ECO:0000313" key="3">
    <source>
        <dbReference type="Proteomes" id="UP001500713"/>
    </source>
</evidence>
<evidence type="ECO:0000313" key="2">
    <source>
        <dbReference type="EMBL" id="GAA0468639.1"/>
    </source>
</evidence>
<dbReference type="Pfam" id="PF00027">
    <property type="entry name" value="cNMP_binding"/>
    <property type="match status" value="1"/>
</dbReference>
<feature type="domain" description="Cyclic nucleotide-binding" evidence="1">
    <location>
        <begin position="1"/>
        <end position="91"/>
    </location>
</feature>
<sequence>MQFSQFLETYGKSVEADAGEHLFRQGEDHRSLYAVRQGLLKAYYLSSEGKEHIKSFIQPGDFIGSLTASYAGQSASFSLVCMQQAELIRLDFSRIYEASRDNANIAGVVVDFLLAFAMKKERREYELLCLSAEDRYRELLKTTPHITEMVTQNEIALYLGVTPVGLSRIKKRVAELG</sequence>
<comment type="caution">
    <text evidence="2">The sequence shown here is derived from an EMBL/GenBank/DDBJ whole genome shotgun (WGS) entry which is preliminary data.</text>
</comment>
<reference evidence="2 3" key="1">
    <citation type="journal article" date="2019" name="Int. J. Syst. Evol. Microbiol.">
        <title>The Global Catalogue of Microorganisms (GCM) 10K type strain sequencing project: providing services to taxonomists for standard genome sequencing and annotation.</title>
        <authorList>
            <consortium name="The Broad Institute Genomics Platform"/>
            <consortium name="The Broad Institute Genome Sequencing Center for Infectious Disease"/>
            <person name="Wu L."/>
            <person name="Ma J."/>
        </authorList>
    </citation>
    <scope>NUCLEOTIDE SEQUENCE [LARGE SCALE GENOMIC DNA]</scope>
    <source>
        <strain evidence="2 3">JCM 14162</strain>
    </source>
</reference>
<dbReference type="Gene3D" id="2.60.120.10">
    <property type="entry name" value="Jelly Rolls"/>
    <property type="match status" value="1"/>
</dbReference>
<dbReference type="InterPro" id="IPR014710">
    <property type="entry name" value="RmlC-like_jellyroll"/>
</dbReference>
<dbReference type="SUPFAM" id="SSF51206">
    <property type="entry name" value="cAMP-binding domain-like"/>
    <property type="match status" value="1"/>
</dbReference>
<dbReference type="Proteomes" id="UP001500713">
    <property type="component" value="Unassembled WGS sequence"/>
</dbReference>
<dbReference type="SMART" id="SM00100">
    <property type="entry name" value="cNMP"/>
    <property type="match status" value="1"/>
</dbReference>
<dbReference type="RefSeq" id="WP_229956860.1">
    <property type="nucleotide sequence ID" value="NZ_BAAAEM010000002.1"/>
</dbReference>
<dbReference type="PROSITE" id="PS50042">
    <property type="entry name" value="CNMP_BINDING_3"/>
    <property type="match status" value="1"/>
</dbReference>